<dbReference type="STRING" id="658196.A0A397SY54"/>
<name>A0A397SY54_9GLOM</name>
<evidence type="ECO:0000313" key="1">
    <source>
        <dbReference type="EMBL" id="RIA88915.1"/>
    </source>
</evidence>
<organism evidence="1 2">
    <name type="scientific">Glomus cerebriforme</name>
    <dbReference type="NCBI Taxonomy" id="658196"/>
    <lineage>
        <taxon>Eukaryota</taxon>
        <taxon>Fungi</taxon>
        <taxon>Fungi incertae sedis</taxon>
        <taxon>Mucoromycota</taxon>
        <taxon>Glomeromycotina</taxon>
        <taxon>Glomeromycetes</taxon>
        <taxon>Glomerales</taxon>
        <taxon>Glomeraceae</taxon>
        <taxon>Glomus</taxon>
    </lineage>
</organism>
<proteinExistence type="predicted"/>
<evidence type="ECO:0000313" key="2">
    <source>
        <dbReference type="Proteomes" id="UP000265703"/>
    </source>
</evidence>
<reference evidence="1 2" key="1">
    <citation type="submission" date="2018-06" db="EMBL/GenBank/DDBJ databases">
        <title>Comparative genomics reveals the genomic features of Rhizophagus irregularis, R. cerebriforme, R. diaphanum and Gigaspora rosea, and their symbiotic lifestyle signature.</title>
        <authorList>
            <person name="Morin E."/>
            <person name="San Clemente H."/>
            <person name="Chen E.C.H."/>
            <person name="De La Providencia I."/>
            <person name="Hainaut M."/>
            <person name="Kuo A."/>
            <person name="Kohler A."/>
            <person name="Murat C."/>
            <person name="Tang N."/>
            <person name="Roy S."/>
            <person name="Loubradou J."/>
            <person name="Henrissat B."/>
            <person name="Grigoriev I.V."/>
            <person name="Corradi N."/>
            <person name="Roux C."/>
            <person name="Martin F.M."/>
        </authorList>
    </citation>
    <scope>NUCLEOTIDE SEQUENCE [LARGE SCALE GENOMIC DNA]</scope>
    <source>
        <strain evidence="1 2">DAOM 227022</strain>
    </source>
</reference>
<comment type="caution">
    <text evidence="1">The sequence shown here is derived from an EMBL/GenBank/DDBJ whole genome shotgun (WGS) entry which is preliminary data.</text>
</comment>
<keyword evidence="2" id="KW-1185">Reference proteome</keyword>
<gene>
    <name evidence="1" type="ORF">C1645_825589</name>
</gene>
<protein>
    <submittedName>
        <fullName evidence="1">Uncharacterized protein</fullName>
    </submittedName>
</protein>
<sequence>MNIYNIYGINLYPTYHIAVSPNGKQVATFNADTFELNIYQVNSLSKTHQIKCEAFNDIDTSTKLIWSLAISNSFDIKQMDNEDTCFETLIALSYFKDIRIEKKVNFGDEEKAIKAKNATTLIISTRHKTRILTAIDDLGGLVRFLDDDSLQSHSVTILVVYVNGIAKASLDINLIGWKRLRLID</sequence>
<accession>A0A397SY54</accession>
<dbReference type="OrthoDB" id="10589234at2759"/>
<dbReference type="EMBL" id="QKYT01000240">
    <property type="protein sequence ID" value="RIA88915.1"/>
    <property type="molecule type" value="Genomic_DNA"/>
</dbReference>
<dbReference type="AlphaFoldDB" id="A0A397SY54"/>
<dbReference type="Proteomes" id="UP000265703">
    <property type="component" value="Unassembled WGS sequence"/>
</dbReference>